<evidence type="ECO:0000313" key="10">
    <source>
        <dbReference type="EnsemblMetazoa" id="CapteP19335"/>
    </source>
</evidence>
<dbReference type="PROSITE" id="PS50217">
    <property type="entry name" value="BZIP"/>
    <property type="match status" value="1"/>
</dbReference>
<feature type="coiled-coil region" evidence="6">
    <location>
        <begin position="288"/>
        <end position="322"/>
    </location>
</feature>
<gene>
    <name evidence="9" type="ORF">CAPTEDRAFT_19335</name>
</gene>
<reference evidence="10" key="3">
    <citation type="submission" date="2015-06" db="UniProtKB">
        <authorList>
            <consortium name="EnsemblMetazoa"/>
        </authorList>
    </citation>
    <scope>IDENTIFICATION</scope>
</reference>
<dbReference type="Proteomes" id="UP000014760">
    <property type="component" value="Unassembled WGS sequence"/>
</dbReference>
<evidence type="ECO:0000256" key="3">
    <source>
        <dbReference type="ARBA" id="ARBA00023159"/>
    </source>
</evidence>
<evidence type="ECO:0000259" key="8">
    <source>
        <dbReference type="PROSITE" id="PS50217"/>
    </source>
</evidence>
<dbReference type="InterPro" id="IPR008917">
    <property type="entry name" value="TF_DNA-bd_sf"/>
</dbReference>
<feature type="compositionally biased region" description="Basic residues" evidence="7">
    <location>
        <begin position="376"/>
        <end position="387"/>
    </location>
</feature>
<dbReference type="PROSITE" id="PS00036">
    <property type="entry name" value="BZIP_BASIC"/>
    <property type="match status" value="1"/>
</dbReference>
<accession>R7V3M6</accession>
<evidence type="ECO:0000313" key="11">
    <source>
        <dbReference type="Proteomes" id="UP000014760"/>
    </source>
</evidence>
<dbReference type="STRING" id="283909.R7V3M6"/>
<evidence type="ECO:0000256" key="6">
    <source>
        <dbReference type="SAM" id="Coils"/>
    </source>
</evidence>
<dbReference type="SMART" id="SM00338">
    <property type="entry name" value="BRLZ"/>
    <property type="match status" value="1"/>
</dbReference>
<dbReference type="InterPro" id="IPR004826">
    <property type="entry name" value="bZIP_Maf"/>
</dbReference>
<sequence length="387" mass="44289">MEILHQGIQQPTDMDLIEVLWRQDIDLGAGRETFDINLRKDLEKQREVELEKERQEQLALEGQRVQETIQNEALFDPSAFELDAETGELVATQNQLSPSSSSTEEADETLSVENAMELLEQATSALNVTPSVDSSTISLEQQLDLLIQSNADLPQNVSDDVNESFSLYDGLEGATAGDQDNHSMDVNMTELLYEGNPEHVAHNHTYPLQPGQQPKEKKKSEPLGAEYTRDRKKIKAMKLPFSLEDIVESPVEHFNEMLIKYRLTEGQLQLMKDIRRRGKNKVAAQNCRKRKMEVVNGLEDEVALLKAERDRLANQKKGIHKEFASMKVKYGRLYEEVFRSLRDEEGMPYDPQRFVLQHTEDGNVYVLPREQEKTPKGKANRKRKSNH</sequence>
<protein>
    <recommendedName>
        <fullName evidence="8">BZIP domain-containing protein</fullName>
    </recommendedName>
</protein>
<dbReference type="InterPro" id="IPR047167">
    <property type="entry name" value="NFE2-like"/>
</dbReference>
<dbReference type="EMBL" id="KB295454">
    <property type="protein sequence ID" value="ELU13144.1"/>
    <property type="molecule type" value="Genomic_DNA"/>
</dbReference>
<feature type="domain" description="BZIP" evidence="8">
    <location>
        <begin position="270"/>
        <end position="333"/>
    </location>
</feature>
<keyword evidence="2" id="KW-0238">DNA-binding</keyword>
<dbReference type="InterPro" id="IPR004827">
    <property type="entry name" value="bZIP"/>
</dbReference>
<evidence type="ECO:0000256" key="4">
    <source>
        <dbReference type="ARBA" id="ARBA00023163"/>
    </source>
</evidence>
<dbReference type="EMBL" id="AMQN01005225">
    <property type="status" value="NOT_ANNOTATED_CDS"/>
    <property type="molecule type" value="Genomic_DNA"/>
</dbReference>
<keyword evidence="11" id="KW-1185">Reference proteome</keyword>
<dbReference type="GO" id="GO:0000981">
    <property type="term" value="F:DNA-binding transcription factor activity, RNA polymerase II-specific"/>
    <property type="evidence" value="ECO:0007669"/>
    <property type="project" value="TreeGrafter"/>
</dbReference>
<keyword evidence="4" id="KW-0804">Transcription</keyword>
<dbReference type="GO" id="GO:0000978">
    <property type="term" value="F:RNA polymerase II cis-regulatory region sequence-specific DNA binding"/>
    <property type="evidence" value="ECO:0007669"/>
    <property type="project" value="InterPro"/>
</dbReference>
<name>R7V3M6_CAPTE</name>
<evidence type="ECO:0000256" key="2">
    <source>
        <dbReference type="ARBA" id="ARBA00023125"/>
    </source>
</evidence>
<dbReference type="PANTHER" id="PTHR24411">
    <property type="entry name" value="NUCLEAR FACTOR ERYTHROID 2-RELATED FACTOR"/>
    <property type="match status" value="1"/>
</dbReference>
<dbReference type="EnsemblMetazoa" id="CapteT19335">
    <property type="protein sequence ID" value="CapteP19335"/>
    <property type="gene ID" value="CapteG19335"/>
</dbReference>
<feature type="region of interest" description="Disordered" evidence="7">
    <location>
        <begin position="360"/>
        <end position="387"/>
    </location>
</feature>
<keyword evidence="3" id="KW-0010">Activator</keyword>
<proteinExistence type="predicted"/>
<dbReference type="PANTHER" id="PTHR24411:SF55">
    <property type="entry name" value="SEGMENTATION PROTEIN CAP'N'COLLAR"/>
    <property type="match status" value="1"/>
</dbReference>
<dbReference type="Pfam" id="PF03131">
    <property type="entry name" value="bZIP_Maf"/>
    <property type="match status" value="1"/>
</dbReference>
<keyword evidence="5" id="KW-0539">Nucleus</keyword>
<feature type="region of interest" description="Disordered" evidence="7">
    <location>
        <begin position="200"/>
        <end position="226"/>
    </location>
</feature>
<reference evidence="11" key="1">
    <citation type="submission" date="2012-12" db="EMBL/GenBank/DDBJ databases">
        <authorList>
            <person name="Hellsten U."/>
            <person name="Grimwood J."/>
            <person name="Chapman J.A."/>
            <person name="Shapiro H."/>
            <person name="Aerts A."/>
            <person name="Otillar R.P."/>
            <person name="Terry A.Y."/>
            <person name="Boore J.L."/>
            <person name="Simakov O."/>
            <person name="Marletaz F."/>
            <person name="Cho S.-J."/>
            <person name="Edsinger-Gonzales E."/>
            <person name="Havlak P."/>
            <person name="Kuo D.-H."/>
            <person name="Larsson T."/>
            <person name="Lv J."/>
            <person name="Arendt D."/>
            <person name="Savage R."/>
            <person name="Osoegawa K."/>
            <person name="de Jong P."/>
            <person name="Lindberg D.R."/>
            <person name="Seaver E.C."/>
            <person name="Weisblat D.A."/>
            <person name="Putnam N.H."/>
            <person name="Grigoriev I.V."/>
            <person name="Rokhsar D.S."/>
        </authorList>
    </citation>
    <scope>NUCLEOTIDE SEQUENCE</scope>
    <source>
        <strain evidence="11">I ESC-2004</strain>
    </source>
</reference>
<evidence type="ECO:0000313" key="9">
    <source>
        <dbReference type="EMBL" id="ELU13144.1"/>
    </source>
</evidence>
<dbReference type="SUPFAM" id="SSF57959">
    <property type="entry name" value="Leucine zipper domain"/>
    <property type="match status" value="1"/>
</dbReference>
<keyword evidence="1" id="KW-0805">Transcription regulation</keyword>
<dbReference type="CDD" id="cd14698">
    <property type="entry name" value="bZIP_CNC"/>
    <property type="match status" value="1"/>
</dbReference>
<dbReference type="InterPro" id="IPR046347">
    <property type="entry name" value="bZIP_sf"/>
</dbReference>
<reference evidence="9 11" key="2">
    <citation type="journal article" date="2013" name="Nature">
        <title>Insights into bilaterian evolution from three spiralian genomes.</title>
        <authorList>
            <person name="Simakov O."/>
            <person name="Marletaz F."/>
            <person name="Cho S.J."/>
            <person name="Edsinger-Gonzales E."/>
            <person name="Havlak P."/>
            <person name="Hellsten U."/>
            <person name="Kuo D.H."/>
            <person name="Larsson T."/>
            <person name="Lv J."/>
            <person name="Arendt D."/>
            <person name="Savage R."/>
            <person name="Osoegawa K."/>
            <person name="de Jong P."/>
            <person name="Grimwood J."/>
            <person name="Chapman J.A."/>
            <person name="Shapiro H."/>
            <person name="Aerts A."/>
            <person name="Otillar R.P."/>
            <person name="Terry A.Y."/>
            <person name="Boore J.L."/>
            <person name="Grigoriev I.V."/>
            <person name="Lindberg D.R."/>
            <person name="Seaver E.C."/>
            <person name="Weisblat D.A."/>
            <person name="Putnam N.H."/>
            <person name="Rokhsar D.S."/>
        </authorList>
    </citation>
    <scope>NUCLEOTIDE SEQUENCE</scope>
    <source>
        <strain evidence="9 11">I ESC-2004</strain>
    </source>
</reference>
<evidence type="ECO:0000256" key="1">
    <source>
        <dbReference type="ARBA" id="ARBA00023015"/>
    </source>
</evidence>
<dbReference type="Gene3D" id="1.10.880.10">
    <property type="entry name" value="Transcription factor, Skn-1-like, DNA-binding domain"/>
    <property type="match status" value="1"/>
</dbReference>
<dbReference type="OrthoDB" id="7458135at2759"/>
<keyword evidence="6" id="KW-0175">Coiled coil</keyword>
<dbReference type="HOGENOM" id="CLU_714220_0_0_1"/>
<dbReference type="AlphaFoldDB" id="R7V3M6"/>
<dbReference type="SUPFAM" id="SSF47454">
    <property type="entry name" value="A DNA-binding domain in eukaryotic transcription factors"/>
    <property type="match status" value="1"/>
</dbReference>
<evidence type="ECO:0000256" key="5">
    <source>
        <dbReference type="ARBA" id="ARBA00023242"/>
    </source>
</evidence>
<evidence type="ECO:0000256" key="7">
    <source>
        <dbReference type="SAM" id="MobiDB-lite"/>
    </source>
</evidence>
<dbReference type="GO" id="GO:0005634">
    <property type="term" value="C:nucleus"/>
    <property type="evidence" value="ECO:0007669"/>
    <property type="project" value="TreeGrafter"/>
</dbReference>
<organism evidence="9">
    <name type="scientific">Capitella teleta</name>
    <name type="common">Polychaete worm</name>
    <dbReference type="NCBI Taxonomy" id="283909"/>
    <lineage>
        <taxon>Eukaryota</taxon>
        <taxon>Metazoa</taxon>
        <taxon>Spiralia</taxon>
        <taxon>Lophotrochozoa</taxon>
        <taxon>Annelida</taxon>
        <taxon>Polychaeta</taxon>
        <taxon>Sedentaria</taxon>
        <taxon>Scolecida</taxon>
        <taxon>Capitellidae</taxon>
        <taxon>Capitella</taxon>
    </lineage>
</organism>
<dbReference type="OMA" id="ICHCHPV"/>